<dbReference type="Pfam" id="PF17963">
    <property type="entry name" value="Big_9"/>
    <property type="match status" value="6"/>
</dbReference>
<name>A0AA88GPD7_NAELO</name>
<evidence type="ECO:0000256" key="1">
    <source>
        <dbReference type="SAM" id="Phobius"/>
    </source>
</evidence>
<accession>A0AA88GPD7</accession>
<dbReference type="GeneID" id="68098380"/>
<comment type="caution">
    <text evidence="3">The sequence shown here is derived from an EMBL/GenBank/DDBJ whole genome shotgun (WGS) entry which is preliminary data.</text>
</comment>
<keyword evidence="1" id="KW-0472">Membrane</keyword>
<dbReference type="Proteomes" id="UP000816034">
    <property type="component" value="Unassembled WGS sequence"/>
</dbReference>
<feature type="domain" description="RapA2 cadherin-like" evidence="2">
    <location>
        <begin position="439"/>
        <end position="509"/>
    </location>
</feature>
<dbReference type="NCBIfam" id="NF012211">
    <property type="entry name" value="tand_rpt_95"/>
    <property type="match status" value="4"/>
</dbReference>
<organism evidence="3 4">
    <name type="scientific">Naegleria lovaniensis</name>
    <name type="common">Amoeba</name>
    <dbReference type="NCBI Taxonomy" id="51637"/>
    <lineage>
        <taxon>Eukaryota</taxon>
        <taxon>Discoba</taxon>
        <taxon>Heterolobosea</taxon>
        <taxon>Tetramitia</taxon>
        <taxon>Eutetramitia</taxon>
        <taxon>Vahlkampfiidae</taxon>
        <taxon>Naegleria</taxon>
    </lineage>
</organism>
<dbReference type="Gene3D" id="2.60.40.2810">
    <property type="match status" value="2"/>
</dbReference>
<feature type="transmembrane region" description="Helical" evidence="1">
    <location>
        <begin position="33"/>
        <end position="59"/>
    </location>
</feature>
<sequence length="1070" mass="112995">MPEQITLGSTTAAREVIGFNLSLLKGGTITQTIVGGIITALVIASTVATIILVSVGVGYSPPTAKNDLATTYKRVPITINVLLNDVDPRGGNLTLSDIAVQPQYGTVKIVSRTSVLYQSLGAFTGNDTFSYVVSNSYLTANATVTVQVLNRAPQAVPIAKTVPKNARRYVVDIFSYIGDNGERISDVDNDILYVNGFSDNTIVSGGDSSKLGLVEVDKYTGFYYTPTPNFNGVELFTYTISDGNDTSSSTVTLTIANNPPVAVDDVYKVPKYRSAVLNVLSNDYDINGDNITLTRALGASYGAVYVASDKTTVKYITSSTLTTNMSSAVVFVQVYNSPPQVFGQTVNVAKSSVNNNIPIVYYDPDEKDLVTLTKVSPSLPQGAIKATKTYAVKYFECCDYINVEINNYTMVFTPTPNTVYSTTFDITMNDGESDGFGKITVNVVNTPPVAVDDNASCGKNLQTLINVLANDYDTDAGDSALLKLTTDSWTSTTQLGGTVSIYNDTHVLYVAPTGVVGQTDVATYRITDQSKTNSGAADPTSFATGKIYVNLVNNPPTPVDDVFTIPKGKSSVLNVLANDVDPNDGPSSVRVINSVDASSKKNILSSILRNQIGGNTDALSYAAVNEEYTDSFTYDVTDQNGLSSTFKATVTLNVVNTAPVATDDSYVTLWNRNVDCNVKANDQDENGDLPSSTIQVTTNPSHGTVVVVGDNVRYTPTNGYVGSDSFQYRLNDGSSSNALSNIATVTIDVRNNAPVTVSDSVTTHWNNPTGIVVSPLVNDNDPDGDALVVSAVNSDTATVGTATLVDSQTVRFVPSTAKPITIGSNVKQFTYTASDSNKQTSGTVLVTITNTKPVPSDDTFTLHWAASATVLDVLKNDVDANGDSLTVASVDTTSLTTKGSASVTSGSGSVTYTPNKSYTGASDQFKYTVNDGAEDSSVQGTVTIQLTNNDKPTASDASYSVHWRVLQSAGGYHDFDVLSGKTTDNDGDSLSVSVVSSSSCSVVSNKVRVTVSSGFTGTTPCSFTISDGHDSVTKTASVITFNTAPTCSAISVSFDPSNFDAGQKLPLPVL</sequence>
<evidence type="ECO:0000313" key="3">
    <source>
        <dbReference type="EMBL" id="KAG2382133.1"/>
    </source>
</evidence>
<reference evidence="3 4" key="1">
    <citation type="journal article" date="2018" name="BMC Genomics">
        <title>The genome of Naegleria lovaniensis, the basis for a comparative approach to unravel pathogenicity factors of the human pathogenic amoeba N. fowleri.</title>
        <authorList>
            <person name="Liechti N."/>
            <person name="Schurch N."/>
            <person name="Bruggmann R."/>
            <person name="Wittwer M."/>
        </authorList>
    </citation>
    <scope>NUCLEOTIDE SEQUENCE [LARGE SCALE GENOMIC DNA]</scope>
    <source>
        <strain evidence="3 4">ATCC 30569</strain>
    </source>
</reference>
<evidence type="ECO:0000313" key="4">
    <source>
        <dbReference type="Proteomes" id="UP000816034"/>
    </source>
</evidence>
<dbReference type="Pfam" id="PF17803">
    <property type="entry name" value="Cadherin_4"/>
    <property type="match status" value="2"/>
</dbReference>
<keyword evidence="1" id="KW-0812">Transmembrane</keyword>
<dbReference type="EMBL" id="PYSW02000025">
    <property type="protein sequence ID" value="KAG2382133.1"/>
    <property type="molecule type" value="Genomic_DNA"/>
</dbReference>
<dbReference type="InterPro" id="IPR040853">
    <property type="entry name" value="RapA2_cadherin-like"/>
</dbReference>
<keyword evidence="4" id="KW-1185">Reference proteome</keyword>
<dbReference type="AlphaFoldDB" id="A0AA88GPD7"/>
<feature type="domain" description="RapA2 cadherin-like" evidence="2">
    <location>
        <begin position="250"/>
        <end position="311"/>
    </location>
</feature>
<gene>
    <name evidence="3" type="ORF">C9374_005925</name>
</gene>
<protein>
    <recommendedName>
        <fullName evidence="2">RapA2 cadherin-like domain-containing protein</fullName>
    </recommendedName>
</protein>
<proteinExistence type="predicted"/>
<dbReference type="Gene3D" id="2.60.40.3440">
    <property type="match status" value="2"/>
</dbReference>
<keyword evidence="1" id="KW-1133">Transmembrane helix</keyword>
<evidence type="ECO:0000259" key="2">
    <source>
        <dbReference type="Pfam" id="PF17803"/>
    </source>
</evidence>
<dbReference type="RefSeq" id="XP_044547812.1">
    <property type="nucleotide sequence ID" value="XM_044695729.1"/>
</dbReference>